<dbReference type="InterPro" id="IPR002938">
    <property type="entry name" value="FAD-bd"/>
</dbReference>
<keyword evidence="6" id="KW-0472">Membrane</keyword>
<keyword evidence="9" id="KW-1185">Reference proteome</keyword>
<reference evidence="8" key="1">
    <citation type="submission" date="2023-03" db="EMBL/GenBank/DDBJ databases">
        <title>Massive genome expansion in bonnet fungi (Mycena s.s.) driven by repeated elements and novel gene families across ecological guilds.</title>
        <authorList>
            <consortium name="Lawrence Berkeley National Laboratory"/>
            <person name="Harder C.B."/>
            <person name="Miyauchi S."/>
            <person name="Viragh M."/>
            <person name="Kuo A."/>
            <person name="Thoen E."/>
            <person name="Andreopoulos B."/>
            <person name="Lu D."/>
            <person name="Skrede I."/>
            <person name="Drula E."/>
            <person name="Henrissat B."/>
            <person name="Morin E."/>
            <person name="Kohler A."/>
            <person name="Barry K."/>
            <person name="LaButti K."/>
            <person name="Morin E."/>
            <person name="Salamov A."/>
            <person name="Lipzen A."/>
            <person name="Mereny Z."/>
            <person name="Hegedus B."/>
            <person name="Baldrian P."/>
            <person name="Stursova M."/>
            <person name="Weitz H."/>
            <person name="Taylor A."/>
            <person name="Grigoriev I.V."/>
            <person name="Nagy L.G."/>
            <person name="Martin F."/>
            <person name="Kauserud H."/>
        </authorList>
    </citation>
    <scope>NUCLEOTIDE SEQUENCE</scope>
    <source>
        <strain evidence="8">CBHHK188m</strain>
    </source>
</reference>
<dbReference type="PRINTS" id="PR00420">
    <property type="entry name" value="RNGMNOXGNASE"/>
</dbReference>
<dbReference type="GO" id="GO:0071949">
    <property type="term" value="F:FAD binding"/>
    <property type="evidence" value="ECO:0007669"/>
    <property type="project" value="InterPro"/>
</dbReference>
<name>A0AAD7P1Z2_9AGAR</name>
<feature type="domain" description="FAD-binding" evidence="7">
    <location>
        <begin position="187"/>
        <end position="400"/>
    </location>
</feature>
<evidence type="ECO:0000256" key="4">
    <source>
        <dbReference type="ARBA" id="ARBA00023002"/>
    </source>
</evidence>
<keyword evidence="2" id="KW-0285">Flavoprotein</keyword>
<gene>
    <name evidence="8" type="ORF">DFH07DRAFT_975519</name>
</gene>
<evidence type="ECO:0000256" key="2">
    <source>
        <dbReference type="ARBA" id="ARBA00022630"/>
    </source>
</evidence>
<evidence type="ECO:0000256" key="1">
    <source>
        <dbReference type="ARBA" id="ARBA00007992"/>
    </source>
</evidence>
<feature type="transmembrane region" description="Helical" evidence="6">
    <location>
        <begin position="43"/>
        <end position="61"/>
    </location>
</feature>
<comment type="similarity">
    <text evidence="1">Belongs to the paxM FAD-dependent monooxygenase family.</text>
</comment>
<dbReference type="InterPro" id="IPR050493">
    <property type="entry name" value="FAD-dep_Monooxygenase_BioMet"/>
</dbReference>
<evidence type="ECO:0000313" key="9">
    <source>
        <dbReference type="Proteomes" id="UP001215280"/>
    </source>
</evidence>
<dbReference type="Gene3D" id="3.50.50.60">
    <property type="entry name" value="FAD/NAD(P)-binding domain"/>
    <property type="match status" value="1"/>
</dbReference>
<keyword evidence="3" id="KW-0274">FAD</keyword>
<evidence type="ECO:0000256" key="6">
    <source>
        <dbReference type="SAM" id="Phobius"/>
    </source>
</evidence>
<dbReference type="SUPFAM" id="SSF54373">
    <property type="entry name" value="FAD-linked reductases, C-terminal domain"/>
    <property type="match status" value="1"/>
</dbReference>
<dbReference type="InterPro" id="IPR036188">
    <property type="entry name" value="FAD/NAD-bd_sf"/>
</dbReference>
<evidence type="ECO:0000313" key="8">
    <source>
        <dbReference type="EMBL" id="KAJ7785086.1"/>
    </source>
</evidence>
<evidence type="ECO:0000256" key="3">
    <source>
        <dbReference type="ARBA" id="ARBA00022827"/>
    </source>
</evidence>
<dbReference type="Pfam" id="PF13450">
    <property type="entry name" value="NAD_binding_8"/>
    <property type="match status" value="1"/>
</dbReference>
<proteinExistence type="inferred from homology"/>
<dbReference type="AlphaFoldDB" id="A0AAD7P1Z2"/>
<accession>A0AAD7P1Z2</accession>
<sequence>MKGPVKKRRVRAGSTCLSLSILLRTRLKPISEISTQQDIHRPLSVVIVGAGIAGLAAAVALRRNGFGVQIYESAEFKTEIGAALGVPVNAQRVLEELGYSKENLKSVVNEGFVQFSPDGGAGQAHPWLLPSLASKPNLLCHRSDLHAELERLALGPGEGPPAVLHLARRVLQCDPEAGTLTLNDGTVVESDLIVGADGVSSVVRTCILGHQQKAEGSGFSVYRAVIEVSKLDTSGSLAWFNEGISGPRMIAKREGPFRMLGMYPCRNGTLINFVAAFADPHQNEPGWSAEGTRTEVQTLFADFHAQYQAVLAELPDQVLKWRLLSMPVLPTWVRGRAALVGDAAHTTLPTLGQGAALAIESAAALRALLPAGTARTDVPARLAAYEALRKPRGELVVRESLAQLAGPAKIKNRPQDGADSIIISSAAAKDLQEYLMEYDATKVAEEYLQEKFGGVEV</sequence>
<dbReference type="Pfam" id="PF01494">
    <property type="entry name" value="FAD_binding_3"/>
    <property type="match status" value="1"/>
</dbReference>
<keyword evidence="6" id="KW-1133">Transmembrane helix</keyword>
<dbReference type="GO" id="GO:0004497">
    <property type="term" value="F:monooxygenase activity"/>
    <property type="evidence" value="ECO:0007669"/>
    <property type="project" value="UniProtKB-KW"/>
</dbReference>
<keyword evidence="6" id="KW-0812">Transmembrane</keyword>
<keyword evidence="5" id="KW-0503">Monooxygenase</keyword>
<dbReference type="Proteomes" id="UP001215280">
    <property type="component" value="Unassembled WGS sequence"/>
</dbReference>
<dbReference type="PANTHER" id="PTHR13789">
    <property type="entry name" value="MONOOXYGENASE"/>
    <property type="match status" value="1"/>
</dbReference>
<dbReference type="EMBL" id="JARJLG010000001">
    <property type="protein sequence ID" value="KAJ7785086.1"/>
    <property type="molecule type" value="Genomic_DNA"/>
</dbReference>
<dbReference type="PANTHER" id="PTHR13789:SF314">
    <property type="entry name" value="FAD-BINDING DOMAIN-CONTAINING PROTEIN"/>
    <property type="match status" value="1"/>
</dbReference>
<comment type="caution">
    <text evidence="8">The sequence shown here is derived from an EMBL/GenBank/DDBJ whole genome shotgun (WGS) entry which is preliminary data.</text>
</comment>
<evidence type="ECO:0000259" key="7">
    <source>
        <dbReference type="Pfam" id="PF01494"/>
    </source>
</evidence>
<protein>
    <submittedName>
        <fullName evidence="8">FAD/NAD(P)-binding domain-containing protein</fullName>
    </submittedName>
</protein>
<evidence type="ECO:0000256" key="5">
    <source>
        <dbReference type="ARBA" id="ARBA00023033"/>
    </source>
</evidence>
<keyword evidence="4" id="KW-0560">Oxidoreductase</keyword>
<dbReference type="SUPFAM" id="SSF51905">
    <property type="entry name" value="FAD/NAD(P)-binding domain"/>
    <property type="match status" value="1"/>
</dbReference>
<organism evidence="8 9">
    <name type="scientific">Mycena maculata</name>
    <dbReference type="NCBI Taxonomy" id="230809"/>
    <lineage>
        <taxon>Eukaryota</taxon>
        <taxon>Fungi</taxon>
        <taxon>Dikarya</taxon>
        <taxon>Basidiomycota</taxon>
        <taxon>Agaricomycotina</taxon>
        <taxon>Agaricomycetes</taxon>
        <taxon>Agaricomycetidae</taxon>
        <taxon>Agaricales</taxon>
        <taxon>Marasmiineae</taxon>
        <taxon>Mycenaceae</taxon>
        <taxon>Mycena</taxon>
    </lineage>
</organism>